<feature type="chain" id="PRO_5047145258" description="Sel1 repeat family protein" evidence="1">
    <location>
        <begin position="19"/>
        <end position="222"/>
    </location>
</feature>
<evidence type="ECO:0008006" key="4">
    <source>
        <dbReference type="Google" id="ProtNLM"/>
    </source>
</evidence>
<evidence type="ECO:0000313" key="3">
    <source>
        <dbReference type="Proteomes" id="UP001595379"/>
    </source>
</evidence>
<feature type="signal peptide" evidence="1">
    <location>
        <begin position="1"/>
        <end position="18"/>
    </location>
</feature>
<keyword evidence="1" id="KW-0732">Signal</keyword>
<dbReference type="EMBL" id="JBHRSV010000009">
    <property type="protein sequence ID" value="MFC2925818.1"/>
    <property type="molecule type" value="Genomic_DNA"/>
</dbReference>
<evidence type="ECO:0000313" key="2">
    <source>
        <dbReference type="EMBL" id="MFC2925818.1"/>
    </source>
</evidence>
<sequence>MIRLVPLLALSLSLAACAGSNRPEYMRAGTGGEMAYARGERAQRAGDVATALEAYRCSAAFGRGYEVAWHSLGILALDTAEAPGTLPADAEAFRAEGFAALETAARAGWAASQAELAIRHHRMGHTAEAARWSAIYRTNNRDQALGLTRLPQTTSDAIAANASDAERAAAVEAAADFFPRTLDMTQAGPECSELTSPMRREREINLQDVIQPGVGTSRPTGQ</sequence>
<keyword evidence="3" id="KW-1185">Reference proteome</keyword>
<dbReference type="RefSeq" id="WP_343165726.1">
    <property type="nucleotide sequence ID" value="NZ_JBHRSV010000009.1"/>
</dbReference>
<accession>A0ABV6ZWM6</accession>
<gene>
    <name evidence="2" type="ORF">ACFOOR_06840</name>
</gene>
<evidence type="ECO:0000256" key="1">
    <source>
        <dbReference type="SAM" id="SignalP"/>
    </source>
</evidence>
<dbReference type="Proteomes" id="UP001595379">
    <property type="component" value="Unassembled WGS sequence"/>
</dbReference>
<dbReference type="PROSITE" id="PS51257">
    <property type="entry name" value="PROKAR_LIPOPROTEIN"/>
    <property type="match status" value="1"/>
</dbReference>
<protein>
    <recommendedName>
        <fullName evidence="4">Sel1 repeat family protein</fullName>
    </recommendedName>
</protein>
<comment type="caution">
    <text evidence="2">The sequence shown here is derived from an EMBL/GenBank/DDBJ whole genome shotgun (WGS) entry which is preliminary data.</text>
</comment>
<reference evidence="3" key="1">
    <citation type="journal article" date="2019" name="Int. J. Syst. Evol. Microbiol.">
        <title>The Global Catalogue of Microorganisms (GCM) 10K type strain sequencing project: providing services to taxonomists for standard genome sequencing and annotation.</title>
        <authorList>
            <consortium name="The Broad Institute Genomics Platform"/>
            <consortium name="The Broad Institute Genome Sequencing Center for Infectious Disease"/>
            <person name="Wu L."/>
            <person name="Ma J."/>
        </authorList>
    </citation>
    <scope>NUCLEOTIDE SEQUENCE [LARGE SCALE GENOMIC DNA]</scope>
    <source>
        <strain evidence="3">KCTC 52487</strain>
    </source>
</reference>
<name>A0ABV6ZWM6_9PROT</name>
<proteinExistence type="predicted"/>
<organism evidence="2 3">
    <name type="scientific">Hyphobacterium vulgare</name>
    <dbReference type="NCBI Taxonomy" id="1736751"/>
    <lineage>
        <taxon>Bacteria</taxon>
        <taxon>Pseudomonadati</taxon>
        <taxon>Pseudomonadota</taxon>
        <taxon>Alphaproteobacteria</taxon>
        <taxon>Maricaulales</taxon>
        <taxon>Maricaulaceae</taxon>
        <taxon>Hyphobacterium</taxon>
    </lineage>
</organism>